<feature type="transmembrane region" description="Helical" evidence="1">
    <location>
        <begin position="206"/>
        <end position="226"/>
    </location>
</feature>
<feature type="transmembrane region" description="Helical" evidence="1">
    <location>
        <begin position="165"/>
        <end position="186"/>
    </location>
</feature>
<keyword evidence="1" id="KW-0812">Transmembrane</keyword>
<evidence type="ECO:0000313" key="2">
    <source>
        <dbReference type="EMBL" id="MBN3544495.1"/>
    </source>
</evidence>
<protein>
    <submittedName>
        <fullName evidence="2">TIGR02206 family membrane protein</fullName>
    </submittedName>
</protein>
<accession>A0ABS2Z8M6</accession>
<feature type="transmembrane region" description="Helical" evidence="1">
    <location>
        <begin position="100"/>
        <end position="118"/>
    </location>
</feature>
<feature type="transmembrane region" description="Helical" evidence="1">
    <location>
        <begin position="130"/>
        <end position="153"/>
    </location>
</feature>
<feature type="transmembrane region" description="Helical" evidence="1">
    <location>
        <begin position="20"/>
        <end position="37"/>
    </location>
</feature>
<name>A0ABS2Z8M6_9BACL</name>
<comment type="caution">
    <text evidence="2">The sequence shown here is derived from an EMBL/GenBank/DDBJ whole genome shotgun (WGS) entry which is preliminary data.</text>
</comment>
<dbReference type="Pfam" id="PF14808">
    <property type="entry name" value="TMEM164"/>
    <property type="match status" value="1"/>
</dbReference>
<dbReference type="EMBL" id="JAFHKS010000042">
    <property type="protein sequence ID" value="MBN3544495.1"/>
    <property type="molecule type" value="Genomic_DNA"/>
</dbReference>
<dbReference type="InterPro" id="IPR011737">
    <property type="entry name" value="CHP02206_TP0381"/>
</dbReference>
<organism evidence="2 3">
    <name type="scientific">Fictibacillus barbaricus</name>
    <dbReference type="NCBI Taxonomy" id="182136"/>
    <lineage>
        <taxon>Bacteria</taxon>
        <taxon>Bacillati</taxon>
        <taxon>Bacillota</taxon>
        <taxon>Bacilli</taxon>
        <taxon>Bacillales</taxon>
        <taxon>Fictibacillaceae</taxon>
        <taxon>Fictibacillus</taxon>
    </lineage>
</organism>
<evidence type="ECO:0000256" key="1">
    <source>
        <dbReference type="SAM" id="Phobius"/>
    </source>
</evidence>
<feature type="transmembrane region" description="Helical" evidence="1">
    <location>
        <begin position="73"/>
        <end position="93"/>
    </location>
</feature>
<dbReference type="NCBIfam" id="TIGR02206">
    <property type="entry name" value="intg_mem_TP0381"/>
    <property type="match status" value="1"/>
</dbReference>
<reference evidence="2 3" key="1">
    <citation type="submission" date="2021-01" db="EMBL/GenBank/DDBJ databases">
        <title>Genome Sequencing of Type Strains.</title>
        <authorList>
            <person name="Lemaire J.F."/>
            <person name="Inderbitzin P."/>
            <person name="Collins S.B."/>
            <person name="Wespe N."/>
            <person name="Knight-Connoni V."/>
        </authorList>
    </citation>
    <scope>NUCLEOTIDE SEQUENCE [LARGE SCALE GENOMIC DNA]</scope>
    <source>
        <strain evidence="2 3">DSM 14730</strain>
    </source>
</reference>
<keyword evidence="1" id="KW-0472">Membrane</keyword>
<evidence type="ECO:0000313" key="3">
    <source>
        <dbReference type="Proteomes" id="UP001319060"/>
    </source>
</evidence>
<keyword evidence="3" id="KW-1185">Reference proteome</keyword>
<keyword evidence="1" id="KW-1133">Transmembrane helix</keyword>
<gene>
    <name evidence="2" type="ORF">JYA64_04280</name>
</gene>
<proteinExistence type="predicted"/>
<dbReference type="RefSeq" id="WP_188403806.1">
    <property type="nucleotide sequence ID" value="NZ_BMCE01000002.1"/>
</dbReference>
<sequence>MGSWFGPGTSGFKMFGSEHVLILIFIMVVGVLMYEFRENLRKKSVIKKVLITGLVLSEITYHTWAIFNNMWSVKIYLPLQLCSLNILLSVVLLLTENRKLFGFVYLFGLTGALQGLLTPELYQEPWHFRFIQYFIAHAFIVWTALYYAIIRCFRISWARFFKSFMWLNGYALCVFVLNSFAGANYMFLMEKPGNASIMNFFGPHPWYILSLELVAMCLCILVFIPVKEKSTSIKKDHPHFKA</sequence>
<feature type="transmembrane region" description="Helical" evidence="1">
    <location>
        <begin position="49"/>
        <end position="67"/>
    </location>
</feature>
<dbReference type="Proteomes" id="UP001319060">
    <property type="component" value="Unassembled WGS sequence"/>
</dbReference>